<proteinExistence type="predicted"/>
<organism evidence="3">
    <name type="scientific">Ornithodoros turicata</name>
    <dbReference type="NCBI Taxonomy" id="34597"/>
    <lineage>
        <taxon>Eukaryota</taxon>
        <taxon>Metazoa</taxon>
        <taxon>Ecdysozoa</taxon>
        <taxon>Arthropoda</taxon>
        <taxon>Chelicerata</taxon>
        <taxon>Arachnida</taxon>
        <taxon>Acari</taxon>
        <taxon>Parasitiformes</taxon>
        <taxon>Ixodida</taxon>
        <taxon>Ixodoidea</taxon>
        <taxon>Argasidae</taxon>
        <taxon>Ornithodorinae</taxon>
        <taxon>Ornithodoros</taxon>
    </lineage>
</organism>
<evidence type="ECO:0000256" key="1">
    <source>
        <dbReference type="SAM" id="MobiDB-lite"/>
    </source>
</evidence>
<reference evidence="3" key="1">
    <citation type="submission" date="2018-03" db="EMBL/GenBank/DDBJ databases">
        <title>The relapsing fever spirochete Borrelia turicatae persists in the highly oxidative environment of its soft-bodied tick vector.</title>
        <authorList>
            <person name="Bourret T.J."/>
            <person name="Boyle W.K."/>
            <person name="Valenzuela J.G."/>
            <person name="Oliveira F."/>
            <person name="Lopez J.E."/>
        </authorList>
    </citation>
    <scope>NUCLEOTIDE SEQUENCE</scope>
    <source>
        <strain evidence="3">Kansas strain/isolate</strain>
        <tissue evidence="3">Salivary glands</tissue>
    </source>
</reference>
<accession>A0A2R5L5R0</accession>
<protein>
    <submittedName>
        <fullName evidence="3">Putative salivary lipocalin</fullName>
    </submittedName>
</protein>
<evidence type="ECO:0000256" key="2">
    <source>
        <dbReference type="SAM" id="SignalP"/>
    </source>
</evidence>
<dbReference type="InterPro" id="IPR012674">
    <property type="entry name" value="Calycin"/>
</dbReference>
<dbReference type="EMBL" id="GGLE01000696">
    <property type="protein sequence ID" value="MBY04822.1"/>
    <property type="molecule type" value="Transcribed_RNA"/>
</dbReference>
<name>A0A2R5L5R0_9ACAR</name>
<dbReference type="SUPFAM" id="SSF50814">
    <property type="entry name" value="Lipocalins"/>
    <property type="match status" value="1"/>
</dbReference>
<feature type="compositionally biased region" description="Basic and acidic residues" evidence="1">
    <location>
        <begin position="162"/>
        <end position="173"/>
    </location>
</feature>
<evidence type="ECO:0000313" key="3">
    <source>
        <dbReference type="EMBL" id="MBY04822.1"/>
    </source>
</evidence>
<dbReference type="Gene3D" id="2.40.128.20">
    <property type="match status" value="1"/>
</dbReference>
<feature type="region of interest" description="Disordered" evidence="1">
    <location>
        <begin position="135"/>
        <end position="173"/>
    </location>
</feature>
<feature type="signal peptide" evidence="2">
    <location>
        <begin position="1"/>
        <end position="21"/>
    </location>
</feature>
<feature type="compositionally biased region" description="Basic and acidic residues" evidence="1">
    <location>
        <begin position="145"/>
        <end position="155"/>
    </location>
</feature>
<feature type="chain" id="PRO_5015362125" evidence="2">
    <location>
        <begin position="22"/>
        <end position="173"/>
    </location>
</feature>
<keyword evidence="2" id="KW-0732">Signal</keyword>
<sequence>MLRTLHVLFLALCLLRSVAVATDDCDSKDTPDAWEAITLPGNGEYWLQSSTQANPSDCLRGVVPTNPTKPDATIILKYKDQNGEWVETEWEFHTEGDKISATLGEKTLNGTVIFDTKGKCHIDQSPDDAYSLWKHSSASDNETDSCQKKFDEKTNGKTIMKPQEKDCPTEKVV</sequence>
<dbReference type="AlphaFoldDB" id="A0A2R5L5R0"/>